<gene>
    <name evidence="2" type="ORF">As57867_016078</name>
</gene>
<dbReference type="GO" id="GO:0003676">
    <property type="term" value="F:nucleic acid binding"/>
    <property type="evidence" value="ECO:0007669"/>
    <property type="project" value="InterPro"/>
</dbReference>
<dbReference type="PANTHER" id="PTHR47169">
    <property type="entry name" value="OS01G0541250 PROTEIN"/>
    <property type="match status" value="1"/>
</dbReference>
<feature type="domain" description="DUF7769" evidence="1">
    <location>
        <begin position="10"/>
        <end position="58"/>
    </location>
</feature>
<dbReference type="Gene3D" id="3.30.420.10">
    <property type="entry name" value="Ribonuclease H-like superfamily/Ribonuclease H"/>
    <property type="match status" value="1"/>
</dbReference>
<accession>A0A6A4YBC0</accession>
<proteinExistence type="predicted"/>
<comment type="caution">
    <text evidence="2">The sequence shown here is derived from an EMBL/GenBank/DDBJ whole genome shotgun (WGS) entry which is preliminary data.</text>
</comment>
<dbReference type="AlphaFoldDB" id="A0A6A4YBC0"/>
<feature type="non-terminal residue" evidence="2">
    <location>
        <position position="374"/>
    </location>
</feature>
<organism evidence="2">
    <name type="scientific">Aphanomyces stellatus</name>
    <dbReference type="NCBI Taxonomy" id="120398"/>
    <lineage>
        <taxon>Eukaryota</taxon>
        <taxon>Sar</taxon>
        <taxon>Stramenopiles</taxon>
        <taxon>Oomycota</taxon>
        <taxon>Saprolegniomycetes</taxon>
        <taxon>Saprolegniales</taxon>
        <taxon>Verrucalvaceae</taxon>
        <taxon>Aphanomyces</taxon>
    </lineage>
</organism>
<dbReference type="Pfam" id="PF24964">
    <property type="entry name" value="DUF7769"/>
    <property type="match status" value="1"/>
</dbReference>
<dbReference type="EMBL" id="VJMH01005815">
    <property type="protein sequence ID" value="KAF0692822.1"/>
    <property type="molecule type" value="Genomic_DNA"/>
</dbReference>
<dbReference type="InterPro" id="IPR056671">
    <property type="entry name" value="DUF7769"/>
</dbReference>
<dbReference type="InterPro" id="IPR036397">
    <property type="entry name" value="RNaseH_sf"/>
</dbReference>
<protein>
    <recommendedName>
        <fullName evidence="1">DUF7769 domain-containing protein</fullName>
    </recommendedName>
</protein>
<evidence type="ECO:0000259" key="1">
    <source>
        <dbReference type="Pfam" id="PF24964"/>
    </source>
</evidence>
<name>A0A6A4YBC0_9STRA</name>
<reference evidence="2" key="1">
    <citation type="submission" date="2019-06" db="EMBL/GenBank/DDBJ databases">
        <title>Genomics analysis of Aphanomyces spp. identifies a new class of oomycete effector associated with host adaptation.</title>
        <authorList>
            <person name="Gaulin E."/>
        </authorList>
    </citation>
    <scope>NUCLEOTIDE SEQUENCE</scope>
    <source>
        <strain evidence="2">CBS 578.67</strain>
    </source>
</reference>
<evidence type="ECO:0000313" key="2">
    <source>
        <dbReference type="EMBL" id="KAF0692822.1"/>
    </source>
</evidence>
<dbReference type="PANTHER" id="PTHR47169:SF2">
    <property type="entry name" value="OS01G0541250 PROTEIN"/>
    <property type="match status" value="1"/>
</dbReference>
<sequence length="374" mass="42939">MRKGQTKKNLTDVECNNMVQHLLTKCTSTGKLPKGVADAIAKLFDCTPNTVRRVWRRAAVDLTGNKTICSSVYQRKKGHSGRKLMHLDIAQRIQQIPQSRRYCFRSLHTQCLSPILKCSQTVALRRQQGLPSHWALKQVTDVEGDKYFHDMYDTMHIDEKWFFMTRLQKKVYGAPGEKTKQRSCKSKHFLLHVMFLSAVARPRWDDDKQQCFDGKLGIWHFTEVVPAVRRSCRRDAGTPVMKTVAVTRDTYRSMLIDKVIPSIRAKWPSSGPRRVKIQQDNARPHVPPLDPNVLAACKKDGWDMEIVCQPPNSPDMNVLDLEFFRAIQTLQVEKFSSTIEEIVAATEEAWTAVSMQTLNKNFIALQRCLQEVIL</sequence>